<evidence type="ECO:0000313" key="7">
    <source>
        <dbReference type="EMBL" id="NWJ45609.1"/>
    </source>
</evidence>
<dbReference type="InterPro" id="IPR050465">
    <property type="entry name" value="UPF0194_transport"/>
</dbReference>
<protein>
    <submittedName>
        <fullName evidence="7">Efflux RND transporter periplasmic adaptor subunit</fullName>
    </submittedName>
</protein>
<keyword evidence="3" id="KW-0175">Coiled coil</keyword>
<dbReference type="Gene3D" id="6.20.50.140">
    <property type="match status" value="1"/>
</dbReference>
<dbReference type="EMBL" id="JACATZ010000001">
    <property type="protein sequence ID" value="NWJ45609.1"/>
    <property type="molecule type" value="Genomic_DNA"/>
</dbReference>
<organism evidence="7 9">
    <name type="scientific">Candidatus Chlorohelix allophototropha</name>
    <dbReference type="NCBI Taxonomy" id="3003348"/>
    <lineage>
        <taxon>Bacteria</taxon>
        <taxon>Bacillati</taxon>
        <taxon>Chloroflexota</taxon>
        <taxon>Chloroflexia</taxon>
        <taxon>Candidatus Chloroheliales</taxon>
        <taxon>Candidatus Chloroheliaceae</taxon>
        <taxon>Candidatus Chlorohelix</taxon>
    </lineage>
</organism>
<feature type="domain" description="YknX-like beta-barrel" evidence="6">
    <location>
        <begin position="198"/>
        <end position="274"/>
    </location>
</feature>
<dbReference type="InterPro" id="IPR058627">
    <property type="entry name" value="MdtA-like_C"/>
</dbReference>
<comment type="similarity">
    <text evidence="2">Belongs to the membrane fusion protein (MFP) (TC 8.A.1) family.</text>
</comment>
<dbReference type="Proteomes" id="UP000521676">
    <property type="component" value="Unassembled WGS sequence"/>
</dbReference>
<dbReference type="NCBIfam" id="TIGR01730">
    <property type="entry name" value="RND_mfp"/>
    <property type="match status" value="1"/>
</dbReference>
<reference evidence="7 9" key="1">
    <citation type="submission" date="2020-06" db="EMBL/GenBank/DDBJ databases">
        <title>Anoxygenic phototrophic Chloroflexota member uses a Type I reaction center.</title>
        <authorList>
            <person name="Tsuji J.M."/>
            <person name="Shaw N.A."/>
            <person name="Nagashima S."/>
            <person name="Venkiteswaran J."/>
            <person name="Schiff S.L."/>
            <person name="Hanada S."/>
            <person name="Tank M."/>
            <person name="Neufeld J.D."/>
        </authorList>
    </citation>
    <scope>NUCLEOTIDE SEQUENCE [LARGE SCALE GENOMIC DNA]</scope>
    <source>
        <strain evidence="7">L227-S17</strain>
    </source>
</reference>
<dbReference type="AlphaFoldDB" id="A0A8T7M0Y0"/>
<dbReference type="Pfam" id="PF25967">
    <property type="entry name" value="RND-MFP_C"/>
    <property type="match status" value="1"/>
</dbReference>
<dbReference type="GO" id="GO:0022857">
    <property type="term" value="F:transmembrane transporter activity"/>
    <property type="evidence" value="ECO:0007669"/>
    <property type="project" value="InterPro"/>
</dbReference>
<dbReference type="PANTHER" id="PTHR32347">
    <property type="entry name" value="EFFLUX SYSTEM COMPONENT YKNX-RELATED"/>
    <property type="match status" value="1"/>
</dbReference>
<proteinExistence type="inferred from homology"/>
<dbReference type="PANTHER" id="PTHR32347:SF23">
    <property type="entry name" value="BLL5650 PROTEIN"/>
    <property type="match status" value="1"/>
</dbReference>
<feature type="region of interest" description="Disordered" evidence="4">
    <location>
        <begin position="116"/>
        <end position="140"/>
    </location>
</feature>
<evidence type="ECO:0000256" key="4">
    <source>
        <dbReference type="SAM" id="MobiDB-lite"/>
    </source>
</evidence>
<accession>A0A8T7M0Y0</accession>
<evidence type="ECO:0000259" key="5">
    <source>
        <dbReference type="Pfam" id="PF25967"/>
    </source>
</evidence>
<dbReference type="GO" id="GO:0016020">
    <property type="term" value="C:membrane"/>
    <property type="evidence" value="ECO:0007669"/>
    <property type="project" value="InterPro"/>
</dbReference>
<feature type="domain" description="Multidrug resistance protein MdtA-like C-terminal permuted SH3" evidence="5">
    <location>
        <begin position="281"/>
        <end position="338"/>
    </location>
</feature>
<evidence type="ECO:0000313" key="9">
    <source>
        <dbReference type="Proteomes" id="UP000521676"/>
    </source>
</evidence>
<dbReference type="GO" id="GO:0030313">
    <property type="term" value="C:cell envelope"/>
    <property type="evidence" value="ECO:0007669"/>
    <property type="project" value="UniProtKB-SubCell"/>
</dbReference>
<dbReference type="InterPro" id="IPR006143">
    <property type="entry name" value="RND_pump_MFP"/>
</dbReference>
<sequence length="344" mass="36713">MRRYLIPALVIVVLLSLIGVVVYFTVAQPKGTSTTIYTVRSGTITASVRATGRVESSRSQQLSFRSQEVIRKIYVKPGDIVPIGTLLAELDTTNLERSLARAEGDRDIARFNLSAAQERANNSPSPTPNSTPEPQSYSGGYAAARQAELADLQVATARQALESARLYAPFDGTVLTVNAQEGESVSGALIQFSDLKALQIRADIDELDVPNVEIGQPVMISLDAFPGKAFEGRVSNIAPISTQRQGSSSYSSIISFNQKPDIKIRIGMASTVTITSLSKNDVLLVPSRSLESIGLQKYVNLIKPDGSTEKVAVEIGVTNGTETEIVKGISAGDKISVSVQKVGG</sequence>
<evidence type="ECO:0000313" key="8">
    <source>
        <dbReference type="EMBL" id="WJW67482.1"/>
    </source>
</evidence>
<dbReference type="EMBL" id="CP128399">
    <property type="protein sequence ID" value="WJW67482.1"/>
    <property type="molecule type" value="Genomic_DNA"/>
</dbReference>
<reference evidence="8" key="2">
    <citation type="journal article" date="2024" name="Nature">
        <title>Anoxygenic phototroph of the Chloroflexota uses a type I reaction centre.</title>
        <authorList>
            <person name="Tsuji J.M."/>
            <person name="Shaw N.A."/>
            <person name="Nagashima S."/>
            <person name="Venkiteswaran J.J."/>
            <person name="Schiff S.L."/>
            <person name="Watanabe T."/>
            <person name="Fukui M."/>
            <person name="Hanada S."/>
            <person name="Tank M."/>
            <person name="Neufeld J.D."/>
        </authorList>
    </citation>
    <scope>NUCLEOTIDE SEQUENCE</scope>
    <source>
        <strain evidence="8">L227-S17</strain>
    </source>
</reference>
<evidence type="ECO:0000259" key="6">
    <source>
        <dbReference type="Pfam" id="PF25990"/>
    </source>
</evidence>
<dbReference type="Pfam" id="PF25990">
    <property type="entry name" value="Beta-barrel_YknX"/>
    <property type="match status" value="1"/>
</dbReference>
<keyword evidence="10" id="KW-1185">Reference proteome</keyword>
<evidence type="ECO:0000313" key="10">
    <source>
        <dbReference type="Proteomes" id="UP001431572"/>
    </source>
</evidence>
<name>A0A8T7M0Y0_9CHLR</name>
<dbReference type="SUPFAM" id="SSF111369">
    <property type="entry name" value="HlyD-like secretion proteins"/>
    <property type="match status" value="1"/>
</dbReference>
<dbReference type="Gene3D" id="2.40.50.100">
    <property type="match status" value="1"/>
</dbReference>
<comment type="subcellular location">
    <subcellularLocation>
        <location evidence="1">Cell envelope</location>
    </subcellularLocation>
</comment>
<evidence type="ECO:0000256" key="3">
    <source>
        <dbReference type="ARBA" id="ARBA00023054"/>
    </source>
</evidence>
<dbReference type="Proteomes" id="UP001431572">
    <property type="component" value="Chromosome 1"/>
</dbReference>
<dbReference type="InterPro" id="IPR058636">
    <property type="entry name" value="Beta-barrel_YknX"/>
</dbReference>
<evidence type="ECO:0000256" key="1">
    <source>
        <dbReference type="ARBA" id="ARBA00004196"/>
    </source>
</evidence>
<dbReference type="RefSeq" id="WP_341469375.1">
    <property type="nucleotide sequence ID" value="NZ_CP128399.1"/>
</dbReference>
<dbReference type="Gene3D" id="2.40.30.170">
    <property type="match status" value="1"/>
</dbReference>
<gene>
    <name evidence="7" type="ORF">HXX08_07000</name>
    <name evidence="8" type="ORF">OZ401_000748</name>
</gene>
<evidence type="ECO:0000256" key="2">
    <source>
        <dbReference type="ARBA" id="ARBA00009477"/>
    </source>
</evidence>